<dbReference type="Gene3D" id="3.40.50.300">
    <property type="entry name" value="P-loop containing nucleotide triphosphate hydrolases"/>
    <property type="match status" value="2"/>
</dbReference>
<dbReference type="AlphaFoldDB" id="A0A1V6TFL0"/>
<dbReference type="InterPro" id="IPR003395">
    <property type="entry name" value="RecF/RecN/SMC_N"/>
</dbReference>
<organism evidence="14 15">
    <name type="scientific">Penicillium steckii</name>
    <dbReference type="NCBI Taxonomy" id="303698"/>
    <lineage>
        <taxon>Eukaryota</taxon>
        <taxon>Fungi</taxon>
        <taxon>Dikarya</taxon>
        <taxon>Ascomycota</taxon>
        <taxon>Pezizomycotina</taxon>
        <taxon>Eurotiomycetes</taxon>
        <taxon>Eurotiomycetidae</taxon>
        <taxon>Eurotiales</taxon>
        <taxon>Aspergillaceae</taxon>
        <taxon>Penicillium</taxon>
    </lineage>
</organism>
<accession>A0A1V6TFL0</accession>
<dbReference type="Proteomes" id="UP000191285">
    <property type="component" value="Unassembled WGS sequence"/>
</dbReference>
<dbReference type="InterPro" id="IPR010935">
    <property type="entry name" value="SMC_hinge"/>
</dbReference>
<dbReference type="InterPro" id="IPR041741">
    <property type="entry name" value="SMC3_ABC_euk"/>
</dbReference>
<dbReference type="EMBL" id="MLKD01000006">
    <property type="protein sequence ID" value="OQE25148.1"/>
    <property type="molecule type" value="Genomic_DNA"/>
</dbReference>
<name>A0A1V6TFL0_9EURO</name>
<evidence type="ECO:0000256" key="12">
    <source>
        <dbReference type="SAM" id="MobiDB-lite"/>
    </source>
</evidence>
<proteinExistence type="inferred from homology"/>
<dbReference type="Gene3D" id="3.30.70.1620">
    <property type="match status" value="1"/>
</dbReference>
<dbReference type="GO" id="GO:0016887">
    <property type="term" value="F:ATP hydrolysis activity"/>
    <property type="evidence" value="ECO:0007669"/>
    <property type="project" value="InterPro"/>
</dbReference>
<dbReference type="FunFam" id="3.40.50.300:FF:000424">
    <property type="entry name" value="Structural maintenance of chromosomes 3"/>
    <property type="match status" value="1"/>
</dbReference>
<sequence>MYVKQIIIQGFKSYKDQTVIEPFSPKHNVIVGRNGSGKSNFFAAIRFVLSDAYTHLGREERQALLHEGSGSAVMSAYVEIIFDNSDDRFPTGKPEVVLRRTIGIKKDEYTLDRKNATKNDVMNLLESAGFSRSNPYYIVPQGRVTALTNMKDSERLVLLKEVAGTQVYEARRAESLRIMHDTNSKRSKIDELLDFINERLAELEEEKDELRNYQEKDKERRCLEYTIYSREQHEITNVLDNLEEQRQNGVEDADNNRDQFIEGEKAMAQVDAEIADCRQQIEFLKVDKAQLEDERREASKSLAQIELQVKSLSDNQAAAQALKSRHDSDLTSVQNAIGEREAELKELLPRFNASKDQEDGVKTRLTEADTARQRLYAKQGRNSRFKNKSERDKWLQMEIRESNRSASTVEGVVSQTQADIQELEGEIAGLEPETEQLRKQIDGRGDTLHSFDQQVQNAKDERDRLMDQRKELWREEAKLDSVLSSASSEMDRAERSLSHMMDQNTSRGLAAVRRIKRQHNLEGVYGTLAELFDVNDRYRTAVEVTAGQSLFHYVVDTDETATTVLEILQKEKAGRVTFMPLNRLRSKPLNMPRASDTIPMIDKLQFDPAYEGAFQHVFGKTIICPNLQVASQYARSHGVNAITPEGDRSDKRGALTGGFHDSRHSRLDAVKTVGKWRDEYETKRNRGTEIRKELEKLDQLITKAVGELQKLEQQKHQAQNSSGPLRQELRSKRELLQNKTDSLDAKRRALRNVESNLAALKDQVGAFEAELSSPFQKALTNEEEAHLETLSGTVQELRRQYQELSSTRSELEARKSILEVELRENLNPRLDQLLNRDIDMAEEEVQGNLKETQREQKRVNQALEKLRKRLEQVDTSIEEQNGRVNDLQQQNSDTRRGLEDLARSIEKHQRRMEKSMQKKAALTKQAAECAANIRDLGVLPDEAFTKYKSTDSNAVVKKLHKTNEALKKYSHVNKKAFEQYNNFTKQRETLTTRREELDASQKSIDDLISVLDQRKDEAIERTFKQVSREFANVFERLVPAGRGRLIIQRKTDRSARPEDELDSDDEEARQSVENYVGVGISVSFNSKHDDQQRIQQLSGGQKSLCALALVFAIQACDPAPFYLFDEIDANLDAQYRTAVAQMLQSISDSTNGQFICTTFRPEMLHVAEKCYGVSFRQKASTIDVVSREEALKFVEEQKT</sequence>
<dbReference type="FunFam" id="3.30.70.1620:FF:000002">
    <property type="entry name" value="Structural maintenance of chromosomes 3"/>
    <property type="match status" value="1"/>
</dbReference>
<dbReference type="Pfam" id="PF06470">
    <property type="entry name" value="SMC_hinge"/>
    <property type="match status" value="1"/>
</dbReference>
<dbReference type="SUPFAM" id="SSF52540">
    <property type="entry name" value="P-loop containing nucleoside triphosphate hydrolases"/>
    <property type="match status" value="2"/>
</dbReference>
<dbReference type="FunFam" id="3.40.50.300:FF:000370">
    <property type="entry name" value="Structural maintenance of chromosomes 3"/>
    <property type="match status" value="1"/>
</dbReference>
<dbReference type="GO" id="GO:0007059">
    <property type="term" value="P:chromosome segregation"/>
    <property type="evidence" value="ECO:0007669"/>
    <property type="project" value="UniProtKB-ARBA"/>
</dbReference>
<evidence type="ECO:0000256" key="10">
    <source>
        <dbReference type="PIRNR" id="PIRNR005719"/>
    </source>
</evidence>
<keyword evidence="5" id="KW-0498">Mitosis</keyword>
<dbReference type="GO" id="GO:0051276">
    <property type="term" value="P:chromosome organization"/>
    <property type="evidence" value="ECO:0007669"/>
    <property type="project" value="InterPro"/>
</dbReference>
<evidence type="ECO:0000259" key="13">
    <source>
        <dbReference type="SMART" id="SM00968"/>
    </source>
</evidence>
<keyword evidence="15" id="KW-1185">Reference proteome</keyword>
<dbReference type="Gene3D" id="1.20.1060.20">
    <property type="match status" value="1"/>
</dbReference>
<evidence type="ECO:0000256" key="1">
    <source>
        <dbReference type="ARBA" id="ARBA00004123"/>
    </source>
</evidence>
<keyword evidence="3" id="KW-0132">Cell division</keyword>
<feature type="region of interest" description="Disordered" evidence="12">
    <location>
        <begin position="1049"/>
        <end position="1068"/>
    </location>
</feature>
<evidence type="ECO:0000256" key="2">
    <source>
        <dbReference type="ARBA" id="ARBA00005917"/>
    </source>
</evidence>
<keyword evidence="6" id="KW-0067">ATP-binding</keyword>
<dbReference type="PANTHER" id="PTHR43977">
    <property type="entry name" value="STRUCTURAL MAINTENANCE OF CHROMOSOMES PROTEIN 3"/>
    <property type="match status" value="1"/>
</dbReference>
<comment type="subcellular location">
    <subcellularLocation>
        <location evidence="1 10">Nucleus</location>
    </subcellularLocation>
</comment>
<comment type="similarity">
    <text evidence="2">Belongs to the SMC family. SMC3 subfamily.</text>
</comment>
<dbReference type="GO" id="GO:0005634">
    <property type="term" value="C:nucleus"/>
    <property type="evidence" value="ECO:0007669"/>
    <property type="project" value="UniProtKB-SubCell"/>
</dbReference>
<dbReference type="InterPro" id="IPR036277">
    <property type="entry name" value="SMC_hinge_sf"/>
</dbReference>
<evidence type="ECO:0000313" key="15">
    <source>
        <dbReference type="Proteomes" id="UP000191285"/>
    </source>
</evidence>
<evidence type="ECO:0000313" key="14">
    <source>
        <dbReference type="EMBL" id="OQE25148.1"/>
    </source>
</evidence>
<evidence type="ECO:0000256" key="8">
    <source>
        <dbReference type="ARBA" id="ARBA00023242"/>
    </source>
</evidence>
<feature type="region of interest" description="Disordered" evidence="12">
    <location>
        <begin position="640"/>
        <end position="661"/>
    </location>
</feature>
<keyword evidence="9" id="KW-0131">Cell cycle</keyword>
<dbReference type="PIRSF" id="PIRSF005719">
    <property type="entry name" value="SMC"/>
    <property type="match status" value="1"/>
</dbReference>
<protein>
    <recommendedName>
        <fullName evidence="10">Structural maintenance of chromosomes protein</fullName>
    </recommendedName>
</protein>
<dbReference type="GO" id="GO:0005694">
    <property type="term" value="C:chromosome"/>
    <property type="evidence" value="ECO:0007669"/>
    <property type="project" value="InterPro"/>
</dbReference>
<keyword evidence="8 10" id="KW-0539">Nucleus</keyword>
<dbReference type="InterPro" id="IPR024704">
    <property type="entry name" value="SMC"/>
</dbReference>
<dbReference type="Pfam" id="PF02463">
    <property type="entry name" value="SMC_N"/>
    <property type="match status" value="1"/>
</dbReference>
<evidence type="ECO:0000256" key="9">
    <source>
        <dbReference type="ARBA" id="ARBA00023306"/>
    </source>
</evidence>
<dbReference type="CDD" id="cd03272">
    <property type="entry name" value="ABC_SMC3_euk"/>
    <property type="match status" value="1"/>
</dbReference>
<evidence type="ECO:0000256" key="4">
    <source>
        <dbReference type="ARBA" id="ARBA00022741"/>
    </source>
</evidence>
<keyword evidence="7 11" id="KW-0175">Coiled coil</keyword>
<dbReference type="InterPro" id="IPR027417">
    <property type="entry name" value="P-loop_NTPase"/>
</dbReference>
<dbReference type="SMART" id="SM00968">
    <property type="entry name" value="SMC_hinge"/>
    <property type="match status" value="1"/>
</dbReference>
<dbReference type="GO" id="GO:0051301">
    <property type="term" value="P:cell division"/>
    <property type="evidence" value="ECO:0007669"/>
    <property type="project" value="UniProtKB-KW"/>
</dbReference>
<keyword evidence="4" id="KW-0547">Nucleotide-binding</keyword>
<evidence type="ECO:0000256" key="3">
    <source>
        <dbReference type="ARBA" id="ARBA00022618"/>
    </source>
</evidence>
<reference evidence="15" key="1">
    <citation type="journal article" date="2017" name="Nat. Microbiol.">
        <title>Global analysis of biosynthetic gene clusters reveals vast potential of secondary metabolite production in Penicillium species.</title>
        <authorList>
            <person name="Nielsen J.C."/>
            <person name="Grijseels S."/>
            <person name="Prigent S."/>
            <person name="Ji B."/>
            <person name="Dainat J."/>
            <person name="Nielsen K.F."/>
            <person name="Frisvad J.C."/>
            <person name="Workman M."/>
            <person name="Nielsen J."/>
        </authorList>
    </citation>
    <scope>NUCLEOTIDE SEQUENCE [LARGE SCALE GENOMIC DNA]</scope>
    <source>
        <strain evidence="15">IBT 24891</strain>
    </source>
</reference>
<evidence type="ECO:0000256" key="11">
    <source>
        <dbReference type="SAM" id="Coils"/>
    </source>
</evidence>
<evidence type="ECO:0000256" key="7">
    <source>
        <dbReference type="ARBA" id="ARBA00023054"/>
    </source>
</evidence>
<evidence type="ECO:0000256" key="5">
    <source>
        <dbReference type="ARBA" id="ARBA00022776"/>
    </source>
</evidence>
<gene>
    <name evidence="14" type="ORF">PENSTE_c006G02440</name>
</gene>
<comment type="caution">
    <text evidence="14">The sequence shown here is derived from an EMBL/GenBank/DDBJ whole genome shotgun (WGS) entry which is preliminary data.</text>
</comment>
<feature type="coiled-coil region" evidence="11">
    <location>
        <begin position="694"/>
        <end position="925"/>
    </location>
</feature>
<evidence type="ECO:0000256" key="6">
    <source>
        <dbReference type="ARBA" id="ARBA00022840"/>
    </source>
</evidence>
<feature type="compositionally biased region" description="Basic and acidic residues" evidence="12">
    <location>
        <begin position="1049"/>
        <end position="1058"/>
    </location>
</feature>
<dbReference type="GO" id="GO:0005524">
    <property type="term" value="F:ATP binding"/>
    <property type="evidence" value="ECO:0007669"/>
    <property type="project" value="UniProtKB-KW"/>
</dbReference>
<feature type="domain" description="SMC hinge" evidence="13">
    <location>
        <begin position="522"/>
        <end position="634"/>
    </location>
</feature>
<feature type="coiled-coil region" evidence="11">
    <location>
        <begin position="420"/>
        <end position="503"/>
    </location>
</feature>
<dbReference type="SUPFAM" id="SSF75553">
    <property type="entry name" value="Smc hinge domain"/>
    <property type="match status" value="1"/>
</dbReference>
<dbReference type="STRING" id="303698.A0A1V6TFL0"/>
<dbReference type="OrthoDB" id="431497at2759"/>
<feature type="coiled-coil region" evidence="11">
    <location>
        <begin position="186"/>
        <end position="322"/>
    </location>
</feature>